<evidence type="ECO:0000313" key="3">
    <source>
        <dbReference type="Proteomes" id="UP001189429"/>
    </source>
</evidence>
<feature type="transmembrane region" description="Helical" evidence="1">
    <location>
        <begin position="78"/>
        <end position="97"/>
    </location>
</feature>
<proteinExistence type="predicted"/>
<accession>A0ABN9QKF5</accession>
<feature type="transmembrane region" description="Helical" evidence="1">
    <location>
        <begin position="109"/>
        <end position="131"/>
    </location>
</feature>
<keyword evidence="1" id="KW-0812">Transmembrane</keyword>
<evidence type="ECO:0000313" key="2">
    <source>
        <dbReference type="EMBL" id="CAK0804273.1"/>
    </source>
</evidence>
<name>A0ABN9QKF5_9DINO</name>
<feature type="transmembrane region" description="Helical" evidence="1">
    <location>
        <begin position="6"/>
        <end position="28"/>
    </location>
</feature>
<evidence type="ECO:0008006" key="4">
    <source>
        <dbReference type="Google" id="ProtNLM"/>
    </source>
</evidence>
<dbReference type="Proteomes" id="UP001189429">
    <property type="component" value="Unassembled WGS sequence"/>
</dbReference>
<keyword evidence="1" id="KW-0472">Membrane</keyword>
<keyword evidence="1" id="KW-1133">Transmembrane helix</keyword>
<organism evidence="2 3">
    <name type="scientific">Prorocentrum cordatum</name>
    <dbReference type="NCBI Taxonomy" id="2364126"/>
    <lineage>
        <taxon>Eukaryota</taxon>
        <taxon>Sar</taxon>
        <taxon>Alveolata</taxon>
        <taxon>Dinophyceae</taxon>
        <taxon>Prorocentrales</taxon>
        <taxon>Prorocentraceae</taxon>
        <taxon>Prorocentrum</taxon>
    </lineage>
</organism>
<feature type="transmembrane region" description="Helical" evidence="1">
    <location>
        <begin position="151"/>
        <end position="173"/>
    </location>
</feature>
<feature type="transmembrane region" description="Helical" evidence="1">
    <location>
        <begin position="40"/>
        <end position="58"/>
    </location>
</feature>
<evidence type="ECO:0000256" key="1">
    <source>
        <dbReference type="SAM" id="Phobius"/>
    </source>
</evidence>
<reference evidence="2" key="1">
    <citation type="submission" date="2023-10" db="EMBL/GenBank/DDBJ databases">
        <authorList>
            <person name="Chen Y."/>
            <person name="Shah S."/>
            <person name="Dougan E. K."/>
            <person name="Thang M."/>
            <person name="Chan C."/>
        </authorList>
    </citation>
    <scope>NUCLEOTIDE SEQUENCE [LARGE SCALE GENOMIC DNA]</scope>
</reference>
<sequence length="232" mass="25313">MVSPTLIFNGSISGFVGVLLGIIISLIVNCTLVEISISSYFSLYFGVLFVVVGAIILWRIFSQEPGDGMGSTAKRKPLSAFALLIILSGIVCFTLEQKWYHGMSPIAKVPLYMVLGTSVAFALTFSVVDLVNYILGFLQVSIAKPFVESAAQVYMVLTTALIMGGLFGLIFGIMDVEDEVSYQIRLALLREERYCYPVGAVLGGVVGFLNEYIREEEERCSPSIPGGYDEDI</sequence>
<gene>
    <name evidence="2" type="ORF">PCOR1329_LOCUS11139</name>
</gene>
<dbReference type="EMBL" id="CAUYUJ010003202">
    <property type="protein sequence ID" value="CAK0804273.1"/>
    <property type="molecule type" value="Genomic_DNA"/>
</dbReference>
<keyword evidence="3" id="KW-1185">Reference proteome</keyword>
<comment type="caution">
    <text evidence="2">The sequence shown here is derived from an EMBL/GenBank/DDBJ whole genome shotgun (WGS) entry which is preliminary data.</text>
</comment>
<protein>
    <recommendedName>
        <fullName evidence="4">H(+)-exporting diphosphatase</fullName>
    </recommendedName>
</protein>